<evidence type="ECO:0000256" key="1">
    <source>
        <dbReference type="ARBA" id="ARBA00004123"/>
    </source>
</evidence>
<evidence type="ECO:0000256" key="3">
    <source>
        <dbReference type="SAM" id="MobiDB-lite"/>
    </source>
</evidence>
<dbReference type="SUPFAM" id="SSF47040">
    <property type="entry name" value="Kix domain of CBP (creb binding protein)"/>
    <property type="match status" value="1"/>
</dbReference>
<feature type="region of interest" description="Disordered" evidence="3">
    <location>
        <begin position="1"/>
        <end position="40"/>
    </location>
</feature>
<dbReference type="PANTHER" id="PTHR33137:SF4">
    <property type="entry name" value="MEDIATOR OF RNA POLYMERASE II TRANSCRIPTION SUBUNIT 15A-RELATED"/>
    <property type="match status" value="1"/>
</dbReference>
<dbReference type="Pfam" id="PF16987">
    <property type="entry name" value="KIX_2"/>
    <property type="match status" value="1"/>
</dbReference>
<dbReference type="Proteomes" id="UP001324115">
    <property type="component" value="Unassembled WGS sequence"/>
</dbReference>
<evidence type="ECO:0000256" key="2">
    <source>
        <dbReference type="ARBA" id="ARBA00023242"/>
    </source>
</evidence>
<feature type="compositionally biased region" description="Polar residues" evidence="3">
    <location>
        <begin position="1"/>
        <end position="12"/>
    </location>
</feature>
<dbReference type="FunFam" id="1.10.246.20:FF:000003">
    <property type="entry name" value="Mediator of RNA polymerase II transcription subunit 15a"/>
    <property type="match status" value="1"/>
</dbReference>
<dbReference type="Gene3D" id="1.10.246.20">
    <property type="entry name" value="Coactivator CBP, KIX domain"/>
    <property type="match status" value="1"/>
</dbReference>
<comment type="caution">
    <text evidence="5">The sequence shown here is derived from an EMBL/GenBank/DDBJ whole genome shotgun (WGS) entry which is preliminary data.</text>
</comment>
<name>A0AAN7FGT2_QUERU</name>
<gene>
    <name evidence="5" type="ORF">RGQ29_020654</name>
</gene>
<sequence>MDNNNWRPNPSQGPVVGGGGGVGGGGVGAPGRGGGEAAMDSVDWRSQLQPDSRQRIVNKMCRRFKGLVPISFVQPHFRQRIVNKILETLKGHLPVSGQERLHGFRKIAIRFEEKIYTAATSQSDYLRKISLKMLTMETKSQNPIGNALPSNSAGNSSKSPDADYSTAQTGHANGADWQEKVYQKIETMKDLFLPEISEMYQEIAAKLQQPDSIPRQLKSDQLGKLKVFKTMLERIITFLQVSKNNISPGYKEKLRSYEKQIVNFIIAYTNRPKKPALQ</sequence>
<feature type="compositionally biased region" description="Gly residues" evidence="3">
    <location>
        <begin position="15"/>
        <end position="36"/>
    </location>
</feature>
<dbReference type="InterPro" id="IPR044661">
    <property type="entry name" value="MED15a/b/c-like"/>
</dbReference>
<protein>
    <recommendedName>
        <fullName evidence="4">Mediator complex subunit 15 KIX domain-containing protein</fullName>
    </recommendedName>
</protein>
<reference evidence="5 6" key="1">
    <citation type="journal article" date="2023" name="G3 (Bethesda)">
        <title>A haplotype-resolved chromosome-scale genome for Quercus rubra L. provides insights into the genetics of adaptive traits for red oak species.</title>
        <authorList>
            <person name="Kapoor B."/>
            <person name="Jenkins J."/>
            <person name="Schmutz J."/>
            <person name="Zhebentyayeva T."/>
            <person name="Kuelheim C."/>
            <person name="Coggeshall M."/>
            <person name="Heim C."/>
            <person name="Lasky J.R."/>
            <person name="Leites L."/>
            <person name="Islam-Faridi N."/>
            <person name="Romero-Severson J."/>
            <person name="DeLeo V.L."/>
            <person name="Lucas S.M."/>
            <person name="Lazic D."/>
            <person name="Gailing O."/>
            <person name="Carlson J."/>
            <person name="Staton M."/>
        </authorList>
    </citation>
    <scope>NUCLEOTIDE SEQUENCE [LARGE SCALE GENOMIC DNA]</scope>
    <source>
        <strain evidence="5">Pseudo-F2</strain>
    </source>
</reference>
<evidence type="ECO:0000259" key="4">
    <source>
        <dbReference type="Pfam" id="PF16987"/>
    </source>
</evidence>
<organism evidence="5 6">
    <name type="scientific">Quercus rubra</name>
    <name type="common">Northern red oak</name>
    <name type="synonym">Quercus borealis</name>
    <dbReference type="NCBI Taxonomy" id="3512"/>
    <lineage>
        <taxon>Eukaryota</taxon>
        <taxon>Viridiplantae</taxon>
        <taxon>Streptophyta</taxon>
        <taxon>Embryophyta</taxon>
        <taxon>Tracheophyta</taxon>
        <taxon>Spermatophyta</taxon>
        <taxon>Magnoliopsida</taxon>
        <taxon>eudicotyledons</taxon>
        <taxon>Gunneridae</taxon>
        <taxon>Pentapetalae</taxon>
        <taxon>rosids</taxon>
        <taxon>fabids</taxon>
        <taxon>Fagales</taxon>
        <taxon>Fagaceae</taxon>
        <taxon>Quercus</taxon>
    </lineage>
</organism>
<dbReference type="GO" id="GO:0003713">
    <property type="term" value="F:transcription coactivator activity"/>
    <property type="evidence" value="ECO:0007669"/>
    <property type="project" value="InterPro"/>
</dbReference>
<dbReference type="PANTHER" id="PTHR33137">
    <property type="entry name" value="MEDIATOR OF RNA POLYMERASE II TRANSCRIPTION SUBUNIT 15A-RELATED"/>
    <property type="match status" value="1"/>
</dbReference>
<feature type="region of interest" description="Disordered" evidence="3">
    <location>
        <begin position="142"/>
        <end position="171"/>
    </location>
</feature>
<dbReference type="AlphaFoldDB" id="A0AAN7FGT2"/>
<keyword evidence="2" id="KW-0539">Nucleus</keyword>
<dbReference type="InterPro" id="IPR036529">
    <property type="entry name" value="KIX_dom_sf"/>
</dbReference>
<keyword evidence="6" id="KW-1185">Reference proteome</keyword>
<dbReference type="InterPro" id="IPR036546">
    <property type="entry name" value="MED15_KIX"/>
</dbReference>
<dbReference type="GO" id="GO:0005634">
    <property type="term" value="C:nucleus"/>
    <property type="evidence" value="ECO:0007669"/>
    <property type="project" value="UniProtKB-SubCell"/>
</dbReference>
<evidence type="ECO:0000313" key="5">
    <source>
        <dbReference type="EMBL" id="KAK4590191.1"/>
    </source>
</evidence>
<feature type="domain" description="Mediator complex subunit 15 KIX" evidence="4">
    <location>
        <begin position="73"/>
        <end position="146"/>
    </location>
</feature>
<comment type="subcellular location">
    <subcellularLocation>
        <location evidence="1">Nucleus</location>
    </subcellularLocation>
</comment>
<evidence type="ECO:0000313" key="6">
    <source>
        <dbReference type="Proteomes" id="UP001324115"/>
    </source>
</evidence>
<dbReference type="EMBL" id="JAXUIC010000005">
    <property type="protein sequence ID" value="KAK4590191.1"/>
    <property type="molecule type" value="Genomic_DNA"/>
</dbReference>
<dbReference type="GO" id="GO:0031490">
    <property type="term" value="F:chromatin DNA binding"/>
    <property type="evidence" value="ECO:0007669"/>
    <property type="project" value="InterPro"/>
</dbReference>
<accession>A0AAN7FGT2</accession>
<proteinExistence type="predicted"/>